<evidence type="ECO:0000313" key="2">
    <source>
        <dbReference type="Proteomes" id="UP000183658"/>
    </source>
</evidence>
<dbReference type="EMBL" id="FOFZ01000007">
    <property type="protein sequence ID" value="SER10820.1"/>
    <property type="molecule type" value="Genomic_DNA"/>
</dbReference>
<sequence>MSKLILEARKFKTWELLHNMTGLSRSYCKKVMIDTRKRDSDKAKLIVEKFNELEKMLIK</sequence>
<dbReference type="AlphaFoldDB" id="A0A1H9LHF5"/>
<dbReference type="Proteomes" id="UP000183658">
    <property type="component" value="Unassembled WGS sequence"/>
</dbReference>
<gene>
    <name evidence="1" type="ORF">SAMN05444355_10734</name>
</gene>
<evidence type="ECO:0000313" key="1">
    <source>
        <dbReference type="EMBL" id="SER10820.1"/>
    </source>
</evidence>
<accession>A0A1H9LHF5</accession>
<name>A0A1H9LHF5_FLAFI</name>
<dbReference type="OrthoDB" id="1372355at2"/>
<keyword evidence="2" id="KW-1185">Reference proteome</keyword>
<proteinExistence type="predicted"/>
<dbReference type="RefSeq" id="WP_074723426.1">
    <property type="nucleotide sequence ID" value="NZ_CBCRVS010000005.1"/>
</dbReference>
<protein>
    <submittedName>
        <fullName evidence="1">Uncharacterized protein</fullName>
    </submittedName>
</protein>
<reference evidence="2" key="1">
    <citation type="submission" date="2016-10" db="EMBL/GenBank/DDBJ databases">
        <authorList>
            <person name="Varghese N."/>
            <person name="Submissions S."/>
        </authorList>
    </citation>
    <scope>NUCLEOTIDE SEQUENCE [LARGE SCALE GENOMIC DNA]</scope>
    <source>
        <strain evidence="2">DSM 15719</strain>
    </source>
</reference>
<organism evidence="1 2">
    <name type="scientific">Flavobacterium frigoris</name>
    <dbReference type="NCBI Taxonomy" id="229204"/>
    <lineage>
        <taxon>Bacteria</taxon>
        <taxon>Pseudomonadati</taxon>
        <taxon>Bacteroidota</taxon>
        <taxon>Flavobacteriia</taxon>
        <taxon>Flavobacteriales</taxon>
        <taxon>Flavobacteriaceae</taxon>
        <taxon>Flavobacterium</taxon>
    </lineage>
</organism>